<name>A0ABW2L894_9BACT</name>
<keyword evidence="4" id="KW-1185">Reference proteome</keyword>
<dbReference type="InterPro" id="IPR007461">
    <property type="entry name" value="Ysc84_actin-binding"/>
</dbReference>
<keyword evidence="1" id="KW-0732">Signal</keyword>
<dbReference type="EMBL" id="JBHTBS010000008">
    <property type="protein sequence ID" value="MFC7338624.1"/>
    <property type="molecule type" value="Genomic_DNA"/>
</dbReference>
<proteinExistence type="predicted"/>
<dbReference type="Proteomes" id="UP001596472">
    <property type="component" value="Unassembled WGS sequence"/>
</dbReference>
<gene>
    <name evidence="3" type="ORF">ACFQY0_15620</name>
</gene>
<reference evidence="4" key="1">
    <citation type="journal article" date="2019" name="Int. J. Syst. Evol. Microbiol.">
        <title>The Global Catalogue of Microorganisms (GCM) 10K type strain sequencing project: providing services to taxonomists for standard genome sequencing and annotation.</title>
        <authorList>
            <consortium name="The Broad Institute Genomics Platform"/>
            <consortium name="The Broad Institute Genome Sequencing Center for Infectious Disease"/>
            <person name="Wu L."/>
            <person name="Ma J."/>
        </authorList>
    </citation>
    <scope>NUCLEOTIDE SEQUENCE [LARGE SCALE GENOMIC DNA]</scope>
    <source>
        <strain evidence="4">CGMCC 4.1467</strain>
    </source>
</reference>
<evidence type="ECO:0000313" key="3">
    <source>
        <dbReference type="EMBL" id="MFC7338624.1"/>
    </source>
</evidence>
<dbReference type="Pfam" id="PF04366">
    <property type="entry name" value="Ysc84"/>
    <property type="match status" value="1"/>
</dbReference>
<protein>
    <submittedName>
        <fullName evidence="3">YSC84-related protein</fullName>
    </submittedName>
</protein>
<sequence length="196" mass="20908">MMNISASILRLSVLASAVLLFSHCSHGPVTQINEKNASGATIANESRRAVDDLYKKNARARDLANRSKAVLVFPEITSAGFVVGGQAGNGALLVPGGDVSKYYQTSGLSYGLQAGAQKYGYVLFLMNDKAVAELDRRGGWEFSGSTSVTVLDSGVADSLTERELGKDAYAMFFDQKGLMAGVSLQGTKITRIYPNR</sequence>
<accession>A0ABW2L894</accession>
<evidence type="ECO:0000259" key="2">
    <source>
        <dbReference type="Pfam" id="PF04366"/>
    </source>
</evidence>
<feature type="chain" id="PRO_5046203777" evidence="1">
    <location>
        <begin position="28"/>
        <end position="196"/>
    </location>
</feature>
<organism evidence="3 4">
    <name type="scientific">Haloferula chungangensis</name>
    <dbReference type="NCBI Taxonomy" id="1048331"/>
    <lineage>
        <taxon>Bacteria</taxon>
        <taxon>Pseudomonadati</taxon>
        <taxon>Verrucomicrobiota</taxon>
        <taxon>Verrucomicrobiia</taxon>
        <taxon>Verrucomicrobiales</taxon>
        <taxon>Verrucomicrobiaceae</taxon>
        <taxon>Haloferula</taxon>
    </lineage>
</organism>
<evidence type="ECO:0000256" key="1">
    <source>
        <dbReference type="SAM" id="SignalP"/>
    </source>
</evidence>
<evidence type="ECO:0000313" key="4">
    <source>
        <dbReference type="Proteomes" id="UP001596472"/>
    </source>
</evidence>
<dbReference type="CDD" id="cd11524">
    <property type="entry name" value="SYLF"/>
    <property type="match status" value="1"/>
</dbReference>
<feature type="domain" description="Ysc84 actin-binding" evidence="2">
    <location>
        <begin position="107"/>
        <end position="190"/>
    </location>
</feature>
<feature type="signal peptide" evidence="1">
    <location>
        <begin position="1"/>
        <end position="27"/>
    </location>
</feature>
<comment type="caution">
    <text evidence="3">The sequence shown here is derived from an EMBL/GenBank/DDBJ whole genome shotgun (WGS) entry which is preliminary data.</text>
</comment>
<dbReference type="RefSeq" id="WP_379714167.1">
    <property type="nucleotide sequence ID" value="NZ_JBHTBS010000008.1"/>
</dbReference>